<dbReference type="AlphaFoldDB" id="A0A451D1W3"/>
<dbReference type="EC" id="2.8.1.4" evidence="2"/>
<evidence type="ECO:0000313" key="2">
    <source>
        <dbReference type="EMBL" id="VFP79598.1"/>
    </source>
</evidence>
<dbReference type="InterPro" id="IPR026340">
    <property type="entry name" value="THII_Thiazole_biosynth_dom"/>
</dbReference>
<dbReference type="Proteomes" id="UP000294412">
    <property type="component" value="Chromosome"/>
</dbReference>
<evidence type="ECO:0000313" key="3">
    <source>
        <dbReference type="Proteomes" id="UP000294412"/>
    </source>
</evidence>
<proteinExistence type="predicted"/>
<name>A0A451D1W3_9GAMM</name>
<dbReference type="SUPFAM" id="SSF52821">
    <property type="entry name" value="Rhodanese/Cell cycle control phosphatase"/>
    <property type="match status" value="1"/>
</dbReference>
<dbReference type="EMBL" id="LR217703">
    <property type="protein sequence ID" value="VFP79598.1"/>
    <property type="molecule type" value="Genomic_DNA"/>
</dbReference>
<dbReference type="CDD" id="cd00158">
    <property type="entry name" value="RHOD"/>
    <property type="match status" value="1"/>
</dbReference>
<feature type="domain" description="Rhodanese" evidence="1">
    <location>
        <begin position="23"/>
        <end position="101"/>
    </location>
</feature>
<keyword evidence="2" id="KW-0808">Transferase</keyword>
<dbReference type="RefSeq" id="WP_157993387.1">
    <property type="nucleotide sequence ID" value="NZ_LR217703.1"/>
</dbReference>
<accession>A0A451D1W3</accession>
<sequence>MPKIYKSNIYNKRNIEKKNNINLENITYVVLDIRTQDEQDKNPLYLSDIEVQSLPFYKLSSKFSTLDQQKFYLLYCDHGIMSRLHSLFLREKGFFNVQAYNSKKL</sequence>
<dbReference type="OrthoDB" id="9773948at2"/>
<dbReference type="GO" id="GO:0052837">
    <property type="term" value="P:thiazole biosynthetic process"/>
    <property type="evidence" value="ECO:0007669"/>
    <property type="project" value="InterPro"/>
</dbReference>
<dbReference type="GO" id="GO:0140741">
    <property type="term" value="F:tRNA-uracil-4 sulfurtransferase activity"/>
    <property type="evidence" value="ECO:0007669"/>
    <property type="project" value="UniProtKB-EC"/>
</dbReference>
<dbReference type="Pfam" id="PF00581">
    <property type="entry name" value="Rhodanese"/>
    <property type="match status" value="1"/>
</dbReference>
<reference evidence="2 3" key="1">
    <citation type="submission" date="2019-02" db="EMBL/GenBank/DDBJ databases">
        <authorList>
            <person name="Manzano-Marin A."/>
            <person name="Manzano-Marin A."/>
        </authorList>
    </citation>
    <scope>NUCLEOTIDE SEQUENCE [LARGE SCALE GENOMIC DNA]</scope>
    <source>
        <strain evidence="2 3">ErCicuneomaculata</strain>
    </source>
</reference>
<protein>
    <submittedName>
        <fullName evidence="2">tRNA sulfurtransferase, partial</fullName>
        <ecNumber evidence="2">2.8.1.4</ecNumber>
    </submittedName>
</protein>
<gene>
    <name evidence="2" type="primary">thiI</name>
    <name evidence="2" type="ORF">ERCICUMA2628_146</name>
</gene>
<dbReference type="NCBIfam" id="TIGR04271">
    <property type="entry name" value="ThiI_C_thiazole"/>
    <property type="match status" value="1"/>
</dbReference>
<dbReference type="Gene3D" id="3.40.250.10">
    <property type="entry name" value="Rhodanese-like domain"/>
    <property type="match status" value="1"/>
</dbReference>
<organism evidence="2 3">
    <name type="scientific">Candidatus Erwinia haradaeae</name>
    <dbReference type="NCBI Taxonomy" id="1922217"/>
    <lineage>
        <taxon>Bacteria</taxon>
        <taxon>Pseudomonadati</taxon>
        <taxon>Pseudomonadota</taxon>
        <taxon>Gammaproteobacteria</taxon>
        <taxon>Enterobacterales</taxon>
        <taxon>Erwiniaceae</taxon>
        <taxon>Erwinia</taxon>
    </lineage>
</organism>
<dbReference type="InterPro" id="IPR036873">
    <property type="entry name" value="Rhodanese-like_dom_sf"/>
</dbReference>
<dbReference type="InterPro" id="IPR001763">
    <property type="entry name" value="Rhodanese-like_dom"/>
</dbReference>
<evidence type="ECO:0000259" key="1">
    <source>
        <dbReference type="Pfam" id="PF00581"/>
    </source>
</evidence>